<gene>
    <name evidence="1" type="ORF">GCM10022408_01490</name>
</gene>
<sequence length="73" mass="7678">MPTHGLAVRPKAELALVPVGSGAARTKKVVRAAQKFYDYCAASRRLAIGKTSGAPRLGPLGGCEKGLSAMRRR</sequence>
<evidence type="ECO:0000313" key="2">
    <source>
        <dbReference type="Proteomes" id="UP001500567"/>
    </source>
</evidence>
<protein>
    <submittedName>
        <fullName evidence="1">Uncharacterized protein</fullName>
    </submittedName>
</protein>
<keyword evidence="2" id="KW-1185">Reference proteome</keyword>
<dbReference type="EMBL" id="BAABDJ010000001">
    <property type="protein sequence ID" value="GAA3994777.1"/>
    <property type="molecule type" value="Genomic_DNA"/>
</dbReference>
<accession>A0ABP7RCF1</accession>
<reference evidence="2" key="1">
    <citation type="journal article" date="2019" name="Int. J. Syst. Evol. Microbiol.">
        <title>The Global Catalogue of Microorganisms (GCM) 10K type strain sequencing project: providing services to taxonomists for standard genome sequencing and annotation.</title>
        <authorList>
            <consortium name="The Broad Institute Genomics Platform"/>
            <consortium name="The Broad Institute Genome Sequencing Center for Infectious Disease"/>
            <person name="Wu L."/>
            <person name="Ma J."/>
        </authorList>
    </citation>
    <scope>NUCLEOTIDE SEQUENCE [LARGE SCALE GENOMIC DNA]</scope>
    <source>
        <strain evidence="2">JCM 17224</strain>
    </source>
</reference>
<comment type="caution">
    <text evidence="1">The sequence shown here is derived from an EMBL/GenBank/DDBJ whole genome shotgun (WGS) entry which is preliminary data.</text>
</comment>
<evidence type="ECO:0000313" key="1">
    <source>
        <dbReference type="EMBL" id="GAA3994777.1"/>
    </source>
</evidence>
<organism evidence="1 2">
    <name type="scientific">Hymenobacter fastidiosus</name>
    <dbReference type="NCBI Taxonomy" id="486264"/>
    <lineage>
        <taxon>Bacteria</taxon>
        <taxon>Pseudomonadati</taxon>
        <taxon>Bacteroidota</taxon>
        <taxon>Cytophagia</taxon>
        <taxon>Cytophagales</taxon>
        <taxon>Hymenobacteraceae</taxon>
        <taxon>Hymenobacter</taxon>
    </lineage>
</organism>
<name>A0ABP7RCF1_9BACT</name>
<proteinExistence type="predicted"/>
<dbReference type="Proteomes" id="UP001500567">
    <property type="component" value="Unassembled WGS sequence"/>
</dbReference>